<gene>
    <name evidence="2" type="ORF">ACFOUY_11545</name>
</gene>
<dbReference type="RefSeq" id="WP_378960799.1">
    <property type="nucleotide sequence ID" value="NZ_JBHRXC010000001.1"/>
</dbReference>
<protein>
    <submittedName>
        <fullName evidence="2">LPXTG cell wall anchor domain-containing protein</fullName>
    </submittedName>
</protein>
<accession>A0ABV8NKP5</accession>
<dbReference type="Proteomes" id="UP001595792">
    <property type="component" value="Unassembled WGS sequence"/>
</dbReference>
<evidence type="ECO:0000313" key="2">
    <source>
        <dbReference type="EMBL" id="MFC4197329.1"/>
    </source>
</evidence>
<dbReference type="EMBL" id="JBHSBY010000112">
    <property type="protein sequence ID" value="MFC4197329.1"/>
    <property type="molecule type" value="Genomic_DNA"/>
</dbReference>
<comment type="caution">
    <text evidence="2">The sequence shown here is derived from an EMBL/GenBank/DDBJ whole genome shotgun (WGS) entry which is preliminary data.</text>
</comment>
<keyword evidence="1" id="KW-0472">Membrane</keyword>
<feature type="transmembrane region" description="Helical" evidence="1">
    <location>
        <begin position="6"/>
        <end position="26"/>
    </location>
</feature>
<organism evidence="2 3">
    <name type="scientific">Pedobacter jamesrossensis</name>
    <dbReference type="NCBI Taxonomy" id="1908238"/>
    <lineage>
        <taxon>Bacteria</taxon>
        <taxon>Pseudomonadati</taxon>
        <taxon>Bacteroidota</taxon>
        <taxon>Sphingobacteriia</taxon>
        <taxon>Sphingobacteriales</taxon>
        <taxon>Sphingobacteriaceae</taxon>
        <taxon>Pedobacter</taxon>
    </lineage>
</organism>
<keyword evidence="3" id="KW-1185">Reference proteome</keyword>
<reference evidence="3" key="1">
    <citation type="journal article" date="2019" name="Int. J. Syst. Evol. Microbiol.">
        <title>The Global Catalogue of Microorganisms (GCM) 10K type strain sequencing project: providing services to taxonomists for standard genome sequencing and annotation.</title>
        <authorList>
            <consortium name="The Broad Institute Genomics Platform"/>
            <consortium name="The Broad Institute Genome Sequencing Center for Infectious Disease"/>
            <person name="Wu L."/>
            <person name="Ma J."/>
        </authorList>
    </citation>
    <scope>NUCLEOTIDE SEQUENCE [LARGE SCALE GENOMIC DNA]</scope>
    <source>
        <strain evidence="3">CCM 8689</strain>
    </source>
</reference>
<proteinExistence type="predicted"/>
<name>A0ABV8NKP5_9SPHI</name>
<evidence type="ECO:0000256" key="1">
    <source>
        <dbReference type="SAM" id="Phobius"/>
    </source>
</evidence>
<keyword evidence="1" id="KW-0812">Transmembrane</keyword>
<dbReference type="NCBIfam" id="TIGR01167">
    <property type="entry name" value="LPXTG_anchor"/>
    <property type="match status" value="1"/>
</dbReference>
<keyword evidence="1" id="KW-1133">Transmembrane helix</keyword>
<evidence type="ECO:0000313" key="3">
    <source>
        <dbReference type="Proteomes" id="UP001595792"/>
    </source>
</evidence>
<sequence>MENMNVNYLVIGGIVLILLILLLFFLKRNHKDEKEFEKDVIQNELETEKHGDDKT</sequence>